<evidence type="ECO:0000256" key="1">
    <source>
        <dbReference type="SAM" id="MobiDB-lite"/>
    </source>
</evidence>
<feature type="compositionally biased region" description="Basic and acidic residues" evidence="1">
    <location>
        <begin position="1091"/>
        <end position="1117"/>
    </location>
</feature>
<feature type="region of interest" description="Disordered" evidence="1">
    <location>
        <begin position="180"/>
        <end position="206"/>
    </location>
</feature>
<dbReference type="AlphaFoldDB" id="A0A1K0G6R6"/>
<accession>A0A1K0G6R6</accession>
<feature type="compositionally biased region" description="Polar residues" evidence="1">
    <location>
        <begin position="1130"/>
        <end position="1141"/>
    </location>
</feature>
<protein>
    <submittedName>
        <fullName evidence="2">Uncharacterized protein</fullName>
    </submittedName>
</protein>
<feature type="compositionally biased region" description="Pro residues" evidence="1">
    <location>
        <begin position="189"/>
        <end position="204"/>
    </location>
</feature>
<reference evidence="3" key="1">
    <citation type="submission" date="2016-04" db="EMBL/GenBank/DDBJ databases">
        <authorList>
            <person name="Guldener U."/>
            <person name="Guldener U."/>
        </authorList>
    </citation>
    <scope>NUCLEOTIDE SEQUENCE [LARGE SCALE GENOMIC DNA]</scope>
    <source>
        <strain evidence="3">UB2112</strain>
    </source>
</reference>
<proteinExistence type="predicted"/>
<feature type="region of interest" description="Disordered" evidence="1">
    <location>
        <begin position="1"/>
        <end position="43"/>
    </location>
</feature>
<dbReference type="OrthoDB" id="2556201at2759"/>
<dbReference type="Proteomes" id="UP000179920">
    <property type="component" value="Chromosome X"/>
</dbReference>
<evidence type="ECO:0000313" key="2">
    <source>
        <dbReference type="EMBL" id="SAM83240.1"/>
    </source>
</evidence>
<feature type="compositionally biased region" description="Low complexity" evidence="1">
    <location>
        <begin position="17"/>
        <end position="29"/>
    </location>
</feature>
<gene>
    <name evidence="2" type="ORF">UBRO_20755</name>
</gene>
<evidence type="ECO:0000313" key="3">
    <source>
        <dbReference type="Proteomes" id="UP000179920"/>
    </source>
</evidence>
<feature type="region of interest" description="Disordered" evidence="1">
    <location>
        <begin position="1091"/>
        <end position="1141"/>
    </location>
</feature>
<name>A0A1K0G6R6_9BASI</name>
<organism evidence="2 3">
    <name type="scientific">Ustilago bromivora</name>
    <dbReference type="NCBI Taxonomy" id="307758"/>
    <lineage>
        <taxon>Eukaryota</taxon>
        <taxon>Fungi</taxon>
        <taxon>Dikarya</taxon>
        <taxon>Basidiomycota</taxon>
        <taxon>Ustilaginomycotina</taxon>
        <taxon>Ustilaginomycetes</taxon>
        <taxon>Ustilaginales</taxon>
        <taxon>Ustilaginaceae</taxon>
        <taxon>Ustilago</taxon>
    </lineage>
</organism>
<sequence>MTPRRVTGSAARRGPFKAKAQAAAASSKATPVPAHKRQGMPRRSAMADVTNYLNFSNENIFDVEGVLRSSELAFQDFVEFLAMRMLLGQGYTHPSPNQVVSVTSDLHAEIESGNLSDSLTDMINNKEIWFSFLHITAMMAKGMINSDTIEHTNLRKQYTADDAGSRGFFSGHAADAGCAASVSDAPVQPRAPSPTQSPAPPLPHPLSTSCNSLCSLSESGCLDPALAEEDGGQQDDSDDQFVPQAVIENAEEYWQQGDDDDDESMFLILRSKLSTTPNLHPPGITPLALGTLRNKLSDILRHLSITKIFPRPGLRRDVLKLCRYAARRMGLYPTGKLKKVWISDDTVAAVRAGIWNSVAHDISPAGARSVQNLLSLQLIIIFLSELGGRVTSWLDNPQRQAGEPGRYLRWGMVTIIFCGYLDAGDPEFMLNVSSNSSKHAGRFGDLNFHVNTIATRKDLPKSQDPVFSMVALGTAQKVFPDELARLFTDCKFGLSLLRGRRPQFVFTVKDQFIDCPVFLHGRTPHRQPDKDVCRNPIRHRHASDQPALGEHHQPMHTAHLTSALGIISRRLGLLKSITSRTFCISYAFKNVLQGSIPAWRLANRMGHTSGNKRLSRMAYAPTYGPVDTRRTTAEGAPDMAFSDHVKDALDVNGTVMHLPDLEDVEPKLLQKAHSLLESFHAHLEVQQEGERTDVPETIKDGIIDTFRLINSGVKLPFKDALAGLLALTSANMLPFTSVAQQHHPFNDDSVRRGSDANLLQWLLRGASHLCPSCNESFHSDQMDNSDGKLAKAFKIFNACLKDKHKQFCCFVCSKYFPLDDTDHALECFQKHYDALSAMEESHFFVCPVASCIDQDWHTRPDAEAKTHLYGTGIINRSSIKHSPETGGGKFMVSLGYMEFVEHLGSHLFETTIVEANDTKKFESSIQLPLTLDEKTIVCPVRCCHRHWNQGSAGKIAIVSHLVNDHKFPILHTGDDNIVEAISTNGEHKLLRLLPYIPPSMTLMTDVEVEHPNPQFDGFYAQQSYAALRKKANEGYKAVYHSRKAPPALRSKKRKEYRQRRKDFLDEKVVEARCVKNNAKKMERYYERKASMTEEEKMAKRIKEADPKIKKRKSEATKRYNAKKKAARVQAESSSSRHTLDM</sequence>
<dbReference type="EMBL" id="LT558126">
    <property type="protein sequence ID" value="SAM83240.1"/>
    <property type="molecule type" value="Genomic_DNA"/>
</dbReference>